<dbReference type="PATRIC" id="fig|1324261.3.peg.5587"/>
<dbReference type="EMBL" id="JLXW01000013">
    <property type="protein sequence ID" value="KBZ57030.1"/>
    <property type="molecule type" value="Genomic_DNA"/>
</dbReference>
<sequence>MPPRLRIHRSADAGSACDRGDRGRTLQVAEGDRVSLSQGHGDLDALPESPAGARRAQLLLRVLTGIPAGGPPATEFDGLLDALLDGAAR</sequence>
<name>A0A051TJR2_9MYCO</name>
<gene>
    <name evidence="2" type="ORF">K875_05547</name>
</gene>
<dbReference type="AlphaFoldDB" id="A0A051TJR2"/>
<feature type="region of interest" description="Disordered" evidence="1">
    <location>
        <begin position="1"/>
        <end position="24"/>
    </location>
</feature>
<comment type="caution">
    <text evidence="2">The sequence shown here is derived from an EMBL/GenBank/DDBJ whole genome shotgun (WGS) entry which is preliminary data.</text>
</comment>
<reference evidence="2 3" key="1">
    <citation type="submission" date="2014-04" db="EMBL/GenBank/DDBJ databases">
        <title>The Genome Sequence of Mycobacterium tuberculosis TKK-01-0051.</title>
        <authorList>
            <consortium name="The Broad Institute Genomics Platform"/>
            <consortium name="The Broad Institute Genome Sequencing Center for Infectious Disease"/>
            <person name="Earl A.M."/>
            <person name="Cohen K."/>
            <person name="Pym A."/>
            <person name="Bishai W."/>
            <person name="Maharaj K."/>
            <person name="Desjardins C."/>
            <person name="Abeel T."/>
            <person name="Young S."/>
            <person name="Zeng Q."/>
            <person name="Gargeya S."/>
            <person name="Abouelleil A."/>
            <person name="Alvarado L."/>
            <person name="Chapman S.B."/>
            <person name="Gainer-Dewar J."/>
            <person name="Goldberg J."/>
            <person name="Griggs A."/>
            <person name="Gujja S."/>
            <person name="Hansen M."/>
            <person name="Howarth C."/>
            <person name="Imamovic A."/>
            <person name="Larimer J."/>
            <person name="Murphy C."/>
            <person name="Naylor J."/>
            <person name="Pearson M."/>
            <person name="Poon T.W."/>
            <person name="Priest M."/>
            <person name="Roberts A."/>
            <person name="Saif S."/>
            <person name="Shea T."/>
            <person name="Sykes S."/>
            <person name="Wortman J."/>
            <person name="Nusbaum C."/>
            <person name="Birren B."/>
        </authorList>
    </citation>
    <scope>NUCLEOTIDE SEQUENCE [LARGE SCALE GENOMIC DNA]</scope>
    <source>
        <strain evidence="2 3">TKK-01-0051</strain>
    </source>
</reference>
<evidence type="ECO:0000313" key="2">
    <source>
        <dbReference type="EMBL" id="KBZ57030.1"/>
    </source>
</evidence>
<dbReference type="Proteomes" id="UP000025947">
    <property type="component" value="Unassembled WGS sequence"/>
</dbReference>
<keyword evidence="3" id="KW-1185">Reference proteome</keyword>
<feature type="region of interest" description="Disordered" evidence="1">
    <location>
        <begin position="29"/>
        <end position="48"/>
    </location>
</feature>
<evidence type="ECO:0000256" key="1">
    <source>
        <dbReference type="SAM" id="MobiDB-lite"/>
    </source>
</evidence>
<organism evidence="2 3">
    <name type="scientific">Mycobacterium [tuberculosis] TKK-01-0051</name>
    <dbReference type="NCBI Taxonomy" id="1324261"/>
    <lineage>
        <taxon>Bacteria</taxon>
        <taxon>Bacillati</taxon>
        <taxon>Actinomycetota</taxon>
        <taxon>Actinomycetes</taxon>
        <taxon>Mycobacteriales</taxon>
        <taxon>Mycobacteriaceae</taxon>
        <taxon>Mycobacterium</taxon>
        <taxon>Mycobacterium avium complex (MAC)</taxon>
    </lineage>
</organism>
<accession>A0A051TJR2</accession>
<evidence type="ECO:0000313" key="3">
    <source>
        <dbReference type="Proteomes" id="UP000025947"/>
    </source>
</evidence>
<protein>
    <submittedName>
        <fullName evidence="2">Uncharacterized protein</fullName>
    </submittedName>
</protein>
<dbReference type="HOGENOM" id="CLU_2451486_0_0_11"/>
<proteinExistence type="predicted"/>